<dbReference type="EMBL" id="BAAAFZ010000007">
    <property type="protein sequence ID" value="GAA0569607.1"/>
    <property type="molecule type" value="Genomic_DNA"/>
</dbReference>
<keyword evidence="3" id="KW-1185">Reference proteome</keyword>
<feature type="compositionally biased region" description="Basic and acidic residues" evidence="1">
    <location>
        <begin position="155"/>
        <end position="164"/>
    </location>
</feature>
<feature type="compositionally biased region" description="Basic and acidic residues" evidence="1">
    <location>
        <begin position="86"/>
        <end position="99"/>
    </location>
</feature>
<accession>A0ABN1EMB9</accession>
<dbReference type="Pfam" id="PF09939">
    <property type="entry name" value="DUF2171"/>
    <property type="match status" value="1"/>
</dbReference>
<evidence type="ECO:0000313" key="3">
    <source>
        <dbReference type="Proteomes" id="UP001501588"/>
    </source>
</evidence>
<proteinExistence type="predicted"/>
<protein>
    <recommendedName>
        <fullName evidence="4">DUF2171 domain-containing protein</fullName>
    </recommendedName>
</protein>
<dbReference type="InterPro" id="IPR018684">
    <property type="entry name" value="DUF2171"/>
</dbReference>
<evidence type="ECO:0000256" key="1">
    <source>
        <dbReference type="SAM" id="MobiDB-lite"/>
    </source>
</evidence>
<feature type="region of interest" description="Disordered" evidence="1">
    <location>
        <begin position="74"/>
        <end position="164"/>
    </location>
</feature>
<gene>
    <name evidence="2" type="ORF">GCM10009416_05080</name>
</gene>
<comment type="caution">
    <text evidence="2">The sequence shown here is derived from an EMBL/GenBank/DDBJ whole genome shotgun (WGS) entry which is preliminary data.</text>
</comment>
<reference evidence="2 3" key="1">
    <citation type="journal article" date="2019" name="Int. J. Syst. Evol. Microbiol.">
        <title>The Global Catalogue of Microorganisms (GCM) 10K type strain sequencing project: providing services to taxonomists for standard genome sequencing and annotation.</title>
        <authorList>
            <consortium name="The Broad Institute Genomics Platform"/>
            <consortium name="The Broad Institute Genome Sequencing Center for Infectious Disease"/>
            <person name="Wu L."/>
            <person name="Ma J."/>
        </authorList>
    </citation>
    <scope>NUCLEOTIDE SEQUENCE [LARGE SCALE GENOMIC DNA]</scope>
    <source>
        <strain evidence="2 3">JCM 9933</strain>
    </source>
</reference>
<evidence type="ECO:0008006" key="4">
    <source>
        <dbReference type="Google" id="ProtNLM"/>
    </source>
</evidence>
<name>A0ABN1EMB9_9PROT</name>
<sequence length="164" mass="17192">MADAGKLDPGGIRNRMAVVGSDGRHVGFVDKVEGEWIKLAKDDPQLPEGAEHRFLPLTTVAGLDGGLVRLSMPAEQAGEAVETESDMARKRDLRLEEGRGPGQVEPDSPHGSRGAKHGGPKGQREHGMSGQAPGPPGQTSFGVHGPADGNPAPDAQRRRSSPET</sequence>
<organism evidence="2 3">
    <name type="scientific">Craurococcus roseus</name>
    <dbReference type="NCBI Taxonomy" id="77585"/>
    <lineage>
        <taxon>Bacteria</taxon>
        <taxon>Pseudomonadati</taxon>
        <taxon>Pseudomonadota</taxon>
        <taxon>Alphaproteobacteria</taxon>
        <taxon>Acetobacterales</taxon>
        <taxon>Acetobacteraceae</taxon>
        <taxon>Craurococcus</taxon>
    </lineage>
</organism>
<dbReference type="Proteomes" id="UP001501588">
    <property type="component" value="Unassembled WGS sequence"/>
</dbReference>
<evidence type="ECO:0000313" key="2">
    <source>
        <dbReference type="EMBL" id="GAA0569607.1"/>
    </source>
</evidence>